<name>A0A816P164_BRANA</name>
<reference evidence="2" key="1">
    <citation type="submission" date="2021-01" db="EMBL/GenBank/DDBJ databases">
        <authorList>
            <consortium name="Genoscope - CEA"/>
            <person name="William W."/>
        </authorList>
    </citation>
    <scope>NUCLEOTIDE SEQUENCE</scope>
</reference>
<dbReference type="AlphaFoldDB" id="A0A816P164"/>
<feature type="region of interest" description="Disordered" evidence="1">
    <location>
        <begin position="1"/>
        <end position="35"/>
    </location>
</feature>
<organism evidence="2">
    <name type="scientific">Brassica napus</name>
    <name type="common">Rape</name>
    <dbReference type="NCBI Taxonomy" id="3708"/>
    <lineage>
        <taxon>Eukaryota</taxon>
        <taxon>Viridiplantae</taxon>
        <taxon>Streptophyta</taxon>
        <taxon>Embryophyta</taxon>
        <taxon>Tracheophyta</taxon>
        <taxon>Spermatophyta</taxon>
        <taxon>Magnoliopsida</taxon>
        <taxon>eudicotyledons</taxon>
        <taxon>Gunneridae</taxon>
        <taxon>Pentapetalae</taxon>
        <taxon>rosids</taxon>
        <taxon>malvids</taxon>
        <taxon>Brassicales</taxon>
        <taxon>Brassicaceae</taxon>
        <taxon>Brassiceae</taxon>
        <taxon>Brassica</taxon>
    </lineage>
</organism>
<feature type="compositionally biased region" description="Polar residues" evidence="1">
    <location>
        <begin position="23"/>
        <end position="32"/>
    </location>
</feature>
<sequence>MKLVAEKTRNPRRRKQCLRADLASSSKSSNKVDGNREKLDSLSRFFLSLQ</sequence>
<dbReference type="Proteomes" id="UP001295469">
    <property type="component" value="Chromosome A09"/>
</dbReference>
<dbReference type="EMBL" id="HG994363">
    <property type="protein sequence ID" value="CAF2042844.1"/>
    <property type="molecule type" value="Genomic_DNA"/>
</dbReference>
<protein>
    <submittedName>
        <fullName evidence="2">(rape) hypothetical protein</fullName>
    </submittedName>
</protein>
<gene>
    <name evidence="2" type="ORF">DARMORV10_A09P27710.1</name>
</gene>
<evidence type="ECO:0000256" key="1">
    <source>
        <dbReference type="SAM" id="MobiDB-lite"/>
    </source>
</evidence>
<accession>A0A816P164</accession>
<proteinExistence type="predicted"/>
<evidence type="ECO:0000313" key="2">
    <source>
        <dbReference type="EMBL" id="CAF2042844.1"/>
    </source>
</evidence>